<evidence type="ECO:0000256" key="2">
    <source>
        <dbReference type="SAM" id="SignalP"/>
    </source>
</evidence>
<protein>
    <recommendedName>
        <fullName evidence="5">AAA+ family ATPase</fullName>
    </recommendedName>
</protein>
<organism evidence="3 4">
    <name type="scientific">Tropicimonas omnivorans</name>
    <dbReference type="NCBI Taxonomy" id="3075590"/>
    <lineage>
        <taxon>Bacteria</taxon>
        <taxon>Pseudomonadati</taxon>
        <taxon>Pseudomonadota</taxon>
        <taxon>Alphaproteobacteria</taxon>
        <taxon>Rhodobacterales</taxon>
        <taxon>Roseobacteraceae</taxon>
        <taxon>Tropicimonas</taxon>
    </lineage>
</organism>
<keyword evidence="4" id="KW-1185">Reference proteome</keyword>
<feature type="region of interest" description="Disordered" evidence="1">
    <location>
        <begin position="19"/>
        <end position="42"/>
    </location>
</feature>
<evidence type="ECO:0000256" key="1">
    <source>
        <dbReference type="SAM" id="MobiDB-lite"/>
    </source>
</evidence>
<reference evidence="3 4" key="1">
    <citation type="submission" date="2023-09" db="EMBL/GenBank/DDBJ databases">
        <authorList>
            <person name="Rey-Velasco X."/>
        </authorList>
    </citation>
    <scope>NUCLEOTIDE SEQUENCE [LARGE SCALE GENOMIC DNA]</scope>
    <source>
        <strain evidence="3 4">F158</strain>
    </source>
</reference>
<dbReference type="EMBL" id="JAVRHL010000002">
    <property type="protein sequence ID" value="MDT0682139.1"/>
    <property type="molecule type" value="Genomic_DNA"/>
</dbReference>
<feature type="compositionally biased region" description="Acidic residues" evidence="1">
    <location>
        <begin position="111"/>
        <end position="126"/>
    </location>
</feature>
<dbReference type="Proteomes" id="UP001265259">
    <property type="component" value="Unassembled WGS sequence"/>
</dbReference>
<proteinExistence type="predicted"/>
<evidence type="ECO:0000313" key="4">
    <source>
        <dbReference type="Proteomes" id="UP001265259"/>
    </source>
</evidence>
<sequence length="136" mass="14851">MKQIAAYALILAIATPLHAQDEDPPIAPLPDVENEGESLGDTARDLFDGFREEVEPDLRDLAEDLEPSLRRFARQMGPMLGELQDMIGDVSNYEPPEKLPNGDIILRYKDPEEDGDAPEPGPEDEGTAGAGEPIDL</sequence>
<gene>
    <name evidence="3" type="ORF">RM543_05545</name>
</gene>
<keyword evidence="2" id="KW-0732">Signal</keyword>
<feature type="region of interest" description="Disordered" evidence="1">
    <location>
        <begin position="88"/>
        <end position="136"/>
    </location>
</feature>
<accession>A0ABU3DEZ4</accession>
<evidence type="ECO:0008006" key="5">
    <source>
        <dbReference type="Google" id="ProtNLM"/>
    </source>
</evidence>
<name>A0ABU3DEZ4_9RHOB</name>
<feature type="chain" id="PRO_5045882545" description="AAA+ family ATPase" evidence="2">
    <location>
        <begin position="20"/>
        <end position="136"/>
    </location>
</feature>
<feature type="signal peptide" evidence="2">
    <location>
        <begin position="1"/>
        <end position="19"/>
    </location>
</feature>
<dbReference type="RefSeq" id="WP_311689917.1">
    <property type="nucleotide sequence ID" value="NZ_JAVRHL010000002.1"/>
</dbReference>
<comment type="caution">
    <text evidence="3">The sequence shown here is derived from an EMBL/GenBank/DDBJ whole genome shotgun (WGS) entry which is preliminary data.</text>
</comment>
<evidence type="ECO:0000313" key="3">
    <source>
        <dbReference type="EMBL" id="MDT0682139.1"/>
    </source>
</evidence>